<comment type="pathway">
    <text evidence="3">Amino-acid biosynthesis; L-lysine biosynthesis via DAP pathway; LL-2,6-diaminopimelate from (S)-tetrahydrodipicolinate (succinylase route): step 3/3.</text>
</comment>
<dbReference type="GO" id="GO:0009014">
    <property type="term" value="F:succinyl-diaminopimelate desuccinylase activity"/>
    <property type="evidence" value="ECO:0007669"/>
    <property type="project" value="UniProtKB-EC"/>
</dbReference>
<evidence type="ECO:0000256" key="7">
    <source>
        <dbReference type="ARBA" id="ARBA00022723"/>
    </source>
</evidence>
<dbReference type="Gene3D" id="3.30.70.360">
    <property type="match status" value="1"/>
</dbReference>
<dbReference type="PANTHER" id="PTHR43808:SF32">
    <property type="entry name" value="ARGE_DAPE-RELATED DEACYLASE"/>
    <property type="match status" value="1"/>
</dbReference>
<dbReference type="GO" id="GO:0046872">
    <property type="term" value="F:metal ion binding"/>
    <property type="evidence" value="ECO:0007669"/>
    <property type="project" value="UniProtKB-KW"/>
</dbReference>
<gene>
    <name evidence="13" type="ordered locus">Trad_2585</name>
</gene>
<dbReference type="SUPFAM" id="SSF55031">
    <property type="entry name" value="Bacterial exopeptidase dimerisation domain"/>
    <property type="match status" value="1"/>
</dbReference>
<dbReference type="STRING" id="649638.Trad_2585"/>
<comment type="catalytic activity">
    <reaction evidence="11">
        <text>N-succinyl-(2S,6S)-2,6-diaminopimelate + H2O = (2S,6S)-2,6-diaminopimelate + succinate</text>
        <dbReference type="Rhea" id="RHEA:22608"/>
        <dbReference type="ChEBI" id="CHEBI:15377"/>
        <dbReference type="ChEBI" id="CHEBI:30031"/>
        <dbReference type="ChEBI" id="CHEBI:57609"/>
        <dbReference type="ChEBI" id="CHEBI:58087"/>
        <dbReference type="EC" id="3.5.1.18"/>
    </reaction>
</comment>
<dbReference type="HOGENOM" id="CLU_021802_2_2_0"/>
<dbReference type="SUPFAM" id="SSF53187">
    <property type="entry name" value="Zn-dependent exopeptidases"/>
    <property type="match status" value="1"/>
</dbReference>
<dbReference type="PANTHER" id="PTHR43808">
    <property type="entry name" value="ACETYLORNITHINE DEACETYLASE"/>
    <property type="match status" value="1"/>
</dbReference>
<dbReference type="AlphaFoldDB" id="D7CUA6"/>
<comment type="cofactor">
    <cofactor evidence="1">
        <name>Co(2+)</name>
        <dbReference type="ChEBI" id="CHEBI:48828"/>
    </cofactor>
</comment>
<evidence type="ECO:0000256" key="9">
    <source>
        <dbReference type="ARBA" id="ARBA00022833"/>
    </source>
</evidence>
<comment type="cofactor">
    <cofactor evidence="2">
        <name>Zn(2+)</name>
        <dbReference type="ChEBI" id="CHEBI:29105"/>
    </cofactor>
</comment>
<dbReference type="InterPro" id="IPR011650">
    <property type="entry name" value="Peptidase_M20_dimer"/>
</dbReference>
<keyword evidence="14" id="KW-1185">Reference proteome</keyword>
<dbReference type="InterPro" id="IPR001261">
    <property type="entry name" value="ArgE/DapE_CS"/>
</dbReference>
<dbReference type="RefSeq" id="WP_013179052.1">
    <property type="nucleotide sequence ID" value="NC_014221.1"/>
</dbReference>
<keyword evidence="10" id="KW-0170">Cobalt</keyword>
<dbReference type="Gene3D" id="3.40.630.10">
    <property type="entry name" value="Zn peptidases"/>
    <property type="match status" value="2"/>
</dbReference>
<evidence type="ECO:0000256" key="1">
    <source>
        <dbReference type="ARBA" id="ARBA00001941"/>
    </source>
</evidence>
<keyword evidence="8" id="KW-0378">Hydrolase</keyword>
<dbReference type="InterPro" id="IPR036264">
    <property type="entry name" value="Bact_exopeptidase_dim_dom"/>
</dbReference>
<evidence type="ECO:0000313" key="14">
    <source>
        <dbReference type="Proteomes" id="UP000000379"/>
    </source>
</evidence>
<dbReference type="InterPro" id="IPR010182">
    <property type="entry name" value="ArgE/DapE"/>
</dbReference>
<proteinExistence type="inferred from homology"/>
<dbReference type="PROSITE" id="PS00758">
    <property type="entry name" value="ARGE_DAPE_CPG2_1"/>
    <property type="match status" value="1"/>
</dbReference>
<feature type="domain" description="Peptidase M20 dimerisation" evidence="12">
    <location>
        <begin position="197"/>
        <end position="306"/>
    </location>
</feature>
<sequence>MTPCEALAARAAAAVDPERAVALARALVQRRSVFEPERGCAEAEAARFLAATLRESGFSVTLEEVAPGRPNVIADWSGSRFDPKRHKTLLFGGHTDVVTEGDAAAWKHPPFAGVLEGGRLYGRGACDMKAGVAAAVVAAEAVRAAAPELGGRLRLGFVVDEEGLMLGVKHFIRRGWARGVAGAIICEPEENELCLWQKGALRVEVRARGVMAHGAMPYAGVNPVPPLVRFLGAVGELEHDEQRRLGAHPFLGLPYLTPTILRAPERGEAQLNVLPETALCALDIRTVPGQDHRALLGRLGALAEQVQGDAALSLTLLEDRPWTQTPADDPLVRALEAAYVHVFGTPPRYGGVPGATDGTFLHAWAGVPVVTVGPGGRTVPHQRDEYVAVDDLVQAARLYAAAAVYFLA</sequence>
<dbReference type="EC" id="3.5.1.18" evidence="5"/>
<organism evidence="13 14">
    <name type="scientific">Truepera radiovictrix (strain DSM 17093 / CIP 108686 / LMG 22925 / RQ-24)</name>
    <dbReference type="NCBI Taxonomy" id="649638"/>
    <lineage>
        <taxon>Bacteria</taxon>
        <taxon>Thermotogati</taxon>
        <taxon>Deinococcota</taxon>
        <taxon>Deinococci</taxon>
        <taxon>Trueperales</taxon>
        <taxon>Trueperaceae</taxon>
        <taxon>Truepera</taxon>
    </lineage>
</organism>
<dbReference type="UniPathway" id="UPA00034">
    <property type="reaction ID" value="UER00021"/>
</dbReference>
<reference evidence="14" key="1">
    <citation type="submission" date="2010-05" db="EMBL/GenBank/DDBJ databases">
        <title>The complete genome of Truepera radiovictris DSM 17093.</title>
        <authorList>
            <consortium name="US DOE Joint Genome Institute (JGI-PGF)"/>
            <person name="Lucas S."/>
            <person name="Copeland A."/>
            <person name="Lapidus A."/>
            <person name="Glavina del Rio T."/>
            <person name="Dalin E."/>
            <person name="Tice H."/>
            <person name="Bruce D."/>
            <person name="Goodwin L."/>
            <person name="Pitluck S."/>
            <person name="Kyrpides N."/>
            <person name="Mavromatis K."/>
            <person name="Ovchinnikova G."/>
            <person name="Munk A.C."/>
            <person name="Detter J.C."/>
            <person name="Han C."/>
            <person name="Tapia R."/>
            <person name="Land M."/>
            <person name="Hauser L."/>
            <person name="Markowitz V."/>
            <person name="Cheng J.-F."/>
            <person name="Hugenholtz P."/>
            <person name="Woyke T."/>
            <person name="Wu D."/>
            <person name="Tindall B."/>
            <person name="Pomrenke H.G."/>
            <person name="Brambilla E."/>
            <person name="Klenk H.-P."/>
            <person name="Eisen J.A."/>
        </authorList>
    </citation>
    <scope>NUCLEOTIDE SEQUENCE [LARGE SCALE GENOMIC DNA]</scope>
    <source>
        <strain evidence="14">DSM 17093 / CIP 108686 / LMG 22925 / RQ-24</strain>
    </source>
</reference>
<dbReference type="InterPro" id="IPR002933">
    <property type="entry name" value="Peptidase_M20"/>
</dbReference>
<dbReference type="InterPro" id="IPR050072">
    <property type="entry name" value="Peptidase_M20A"/>
</dbReference>
<keyword evidence="9" id="KW-0862">Zinc</keyword>
<evidence type="ECO:0000256" key="10">
    <source>
        <dbReference type="ARBA" id="ARBA00023285"/>
    </source>
</evidence>
<name>D7CUA6_TRURR</name>
<evidence type="ECO:0000256" key="6">
    <source>
        <dbReference type="ARBA" id="ARBA00016853"/>
    </source>
</evidence>
<evidence type="ECO:0000256" key="11">
    <source>
        <dbReference type="ARBA" id="ARBA00051301"/>
    </source>
</evidence>
<dbReference type="CDD" id="cd08659">
    <property type="entry name" value="M20_ArgE_DapE-like"/>
    <property type="match status" value="1"/>
</dbReference>
<evidence type="ECO:0000256" key="4">
    <source>
        <dbReference type="ARBA" id="ARBA00006247"/>
    </source>
</evidence>
<accession>D7CUA6</accession>
<evidence type="ECO:0000256" key="2">
    <source>
        <dbReference type="ARBA" id="ARBA00001947"/>
    </source>
</evidence>
<keyword evidence="7" id="KW-0479">Metal-binding</keyword>
<evidence type="ECO:0000256" key="8">
    <source>
        <dbReference type="ARBA" id="ARBA00022801"/>
    </source>
</evidence>
<dbReference type="Pfam" id="PF07687">
    <property type="entry name" value="M20_dimer"/>
    <property type="match status" value="1"/>
</dbReference>
<dbReference type="eggNOG" id="COG0624">
    <property type="taxonomic scope" value="Bacteria"/>
</dbReference>
<evidence type="ECO:0000259" key="12">
    <source>
        <dbReference type="Pfam" id="PF07687"/>
    </source>
</evidence>
<reference evidence="13 14" key="2">
    <citation type="journal article" date="2011" name="Stand. Genomic Sci.">
        <title>Complete genome sequence of Truepera radiovictrix type strain (RQ-24).</title>
        <authorList>
            <person name="Ivanova N."/>
            <person name="Rohde C."/>
            <person name="Munk C."/>
            <person name="Nolan M."/>
            <person name="Lucas S."/>
            <person name="Del Rio T.G."/>
            <person name="Tice H."/>
            <person name="Deshpande S."/>
            <person name="Cheng J.F."/>
            <person name="Tapia R."/>
            <person name="Han C."/>
            <person name="Goodwin L."/>
            <person name="Pitluck S."/>
            <person name="Liolios K."/>
            <person name="Mavromatis K."/>
            <person name="Mikhailova N."/>
            <person name="Pati A."/>
            <person name="Chen A."/>
            <person name="Palaniappan K."/>
            <person name="Land M."/>
            <person name="Hauser L."/>
            <person name="Chang Y.J."/>
            <person name="Jeffries C.D."/>
            <person name="Brambilla E."/>
            <person name="Rohde M."/>
            <person name="Goker M."/>
            <person name="Tindall B.J."/>
            <person name="Woyke T."/>
            <person name="Bristow J."/>
            <person name="Eisen J.A."/>
            <person name="Markowitz V."/>
            <person name="Hugenholtz P."/>
            <person name="Kyrpides N.C."/>
            <person name="Klenk H.P."/>
            <person name="Lapidus A."/>
        </authorList>
    </citation>
    <scope>NUCLEOTIDE SEQUENCE [LARGE SCALE GENOMIC DNA]</scope>
    <source>
        <strain evidence="14">DSM 17093 / CIP 108686 / LMG 22925 / RQ-24</strain>
    </source>
</reference>
<dbReference type="PROSITE" id="PS00759">
    <property type="entry name" value="ARGE_DAPE_CPG2_2"/>
    <property type="match status" value="1"/>
</dbReference>
<dbReference type="EMBL" id="CP002049">
    <property type="protein sequence ID" value="ADI15691.1"/>
    <property type="molecule type" value="Genomic_DNA"/>
</dbReference>
<evidence type="ECO:0000256" key="5">
    <source>
        <dbReference type="ARBA" id="ARBA00011921"/>
    </source>
</evidence>
<dbReference type="NCBIfam" id="TIGR01910">
    <property type="entry name" value="DapE-ArgE"/>
    <property type="match status" value="1"/>
</dbReference>
<dbReference type="KEGG" id="tra:Trad_2585"/>
<protein>
    <recommendedName>
        <fullName evidence="6">Probable succinyl-diaminopimelate desuccinylase</fullName>
        <ecNumber evidence="5">3.5.1.18</ecNumber>
    </recommendedName>
</protein>
<dbReference type="OrthoDB" id="3665926at2"/>
<evidence type="ECO:0000256" key="3">
    <source>
        <dbReference type="ARBA" id="ARBA00005130"/>
    </source>
</evidence>
<dbReference type="GO" id="GO:0009089">
    <property type="term" value="P:lysine biosynthetic process via diaminopimelate"/>
    <property type="evidence" value="ECO:0007669"/>
    <property type="project" value="UniProtKB-UniPathway"/>
</dbReference>
<comment type="similarity">
    <text evidence="4">Belongs to the peptidase M20A family.</text>
</comment>
<dbReference type="Proteomes" id="UP000000379">
    <property type="component" value="Chromosome"/>
</dbReference>
<dbReference type="Pfam" id="PF01546">
    <property type="entry name" value="Peptidase_M20"/>
    <property type="match status" value="1"/>
</dbReference>
<evidence type="ECO:0000313" key="13">
    <source>
        <dbReference type="EMBL" id="ADI15691.1"/>
    </source>
</evidence>